<organism evidence="2 3">
    <name type="scientific">Micromonospora yangpuensis</name>
    <dbReference type="NCBI Taxonomy" id="683228"/>
    <lineage>
        <taxon>Bacteria</taxon>
        <taxon>Bacillati</taxon>
        <taxon>Actinomycetota</taxon>
        <taxon>Actinomycetes</taxon>
        <taxon>Micromonosporales</taxon>
        <taxon>Micromonosporaceae</taxon>
        <taxon>Micromonospora</taxon>
    </lineage>
</organism>
<sequence length="194" mass="22103">MTISHRKPTGTTLTDRLNAQWHRPALWGFTAVVIAHWAEHLVQAAQIWLLGWPVPQARGLLGQAYPWLVQQEWLHYGYALVMLVGLWMLRRGFTGRARTWWLVALGIQFFHHIEHLLLLVQYLSGAHLLGRPVQTSLLQLVIPRVELHLFYNAIVFLPMVVAMYLHVRPTAAEQAASRCYCAPRHRGEPAGVAG</sequence>
<evidence type="ECO:0000313" key="3">
    <source>
        <dbReference type="Proteomes" id="UP000198937"/>
    </source>
</evidence>
<gene>
    <name evidence="2" type="ORF">GA0070617_3559</name>
</gene>
<name>A0A1C6UU25_9ACTN</name>
<reference evidence="2 3" key="1">
    <citation type="submission" date="2016-06" db="EMBL/GenBank/DDBJ databases">
        <authorList>
            <person name="Kjaerup R.B."/>
            <person name="Dalgaard T.S."/>
            <person name="Juul-Madsen H.R."/>
        </authorList>
    </citation>
    <scope>NUCLEOTIDE SEQUENCE [LARGE SCALE GENOMIC DNA]</scope>
    <source>
        <strain evidence="2 3">DSM 45577</strain>
    </source>
</reference>
<keyword evidence="1" id="KW-1133">Transmembrane helix</keyword>
<feature type="transmembrane region" description="Helical" evidence="1">
    <location>
        <begin position="101"/>
        <end position="129"/>
    </location>
</feature>
<proteinExistence type="predicted"/>
<protein>
    <submittedName>
        <fullName evidence="2">Uncharacterized protein</fullName>
    </submittedName>
</protein>
<dbReference type="Proteomes" id="UP000198937">
    <property type="component" value="Unassembled WGS sequence"/>
</dbReference>
<evidence type="ECO:0000256" key="1">
    <source>
        <dbReference type="SAM" id="Phobius"/>
    </source>
</evidence>
<keyword evidence="3" id="KW-1185">Reference proteome</keyword>
<dbReference type="EMBL" id="FMIA01000002">
    <property type="protein sequence ID" value="SCL57552.1"/>
    <property type="molecule type" value="Genomic_DNA"/>
</dbReference>
<feature type="transmembrane region" description="Helical" evidence="1">
    <location>
        <begin position="149"/>
        <end position="167"/>
    </location>
</feature>
<keyword evidence="1" id="KW-0472">Membrane</keyword>
<accession>A0A1C6UU25</accession>
<keyword evidence="1" id="KW-0812">Transmembrane</keyword>
<dbReference type="AlphaFoldDB" id="A0A1C6UU25"/>
<dbReference type="RefSeq" id="WP_308472689.1">
    <property type="nucleotide sequence ID" value="NZ_BMMJ01000013.1"/>
</dbReference>
<dbReference type="STRING" id="683228.GA0070617_3559"/>
<evidence type="ECO:0000313" key="2">
    <source>
        <dbReference type="EMBL" id="SCL57552.1"/>
    </source>
</evidence>
<feature type="transmembrane region" description="Helical" evidence="1">
    <location>
        <begin position="73"/>
        <end position="89"/>
    </location>
</feature>